<dbReference type="GeneID" id="16025719"/>
<organism evidence="7 9">
    <name type="scientific">Ferroplasma acidiphilum</name>
    <dbReference type="NCBI Taxonomy" id="74969"/>
    <lineage>
        <taxon>Archaea</taxon>
        <taxon>Methanobacteriati</taxon>
        <taxon>Thermoplasmatota</taxon>
        <taxon>Thermoplasmata</taxon>
        <taxon>Thermoplasmatales</taxon>
        <taxon>Ferroplasmaceae</taxon>
        <taxon>Ferroplasma</taxon>
    </lineage>
</organism>
<gene>
    <name evidence="7" type="ORF">FAD_0515</name>
    <name evidence="8" type="ORF">HLB00_00530</name>
</gene>
<evidence type="ECO:0000313" key="8">
    <source>
        <dbReference type="EMBL" id="NOL59325.1"/>
    </source>
</evidence>
<dbReference type="Pfam" id="PF00441">
    <property type="entry name" value="Acyl-CoA_dh_1"/>
    <property type="match status" value="1"/>
</dbReference>
<dbReference type="InterPro" id="IPR037069">
    <property type="entry name" value="AcylCoA_DH/ox_N_sf"/>
</dbReference>
<evidence type="ECO:0000256" key="1">
    <source>
        <dbReference type="ARBA" id="ARBA00001974"/>
    </source>
</evidence>
<comment type="cofactor">
    <cofactor evidence="1">
        <name>FAD</name>
        <dbReference type="ChEBI" id="CHEBI:57692"/>
    </cofactor>
</comment>
<keyword evidence="3" id="KW-0285">Flavoprotein</keyword>
<keyword evidence="4" id="KW-0274">FAD</keyword>
<dbReference type="KEGG" id="fai:FAD_0515"/>
<name>A0A1V0N2V9_9ARCH</name>
<dbReference type="InterPro" id="IPR009100">
    <property type="entry name" value="AcylCoA_DH/oxidase_NM_dom_sf"/>
</dbReference>
<dbReference type="Gene3D" id="1.20.140.10">
    <property type="entry name" value="Butyryl-CoA Dehydrogenase, subunit A, domain 3"/>
    <property type="match status" value="2"/>
</dbReference>
<dbReference type="Proteomes" id="UP000546917">
    <property type="component" value="Unassembled WGS sequence"/>
</dbReference>
<dbReference type="RefSeq" id="WP_009887573.1">
    <property type="nucleotide sequence ID" value="NZ_CP015363.1"/>
</dbReference>
<evidence type="ECO:0000259" key="5">
    <source>
        <dbReference type="Pfam" id="PF00441"/>
    </source>
</evidence>
<dbReference type="SUPFAM" id="SSF47203">
    <property type="entry name" value="Acyl-CoA dehydrogenase C-terminal domain-like"/>
    <property type="match status" value="1"/>
</dbReference>
<evidence type="ECO:0000256" key="3">
    <source>
        <dbReference type="ARBA" id="ARBA00022630"/>
    </source>
</evidence>
<reference evidence="8 10" key="2">
    <citation type="submission" date="2020-05" db="EMBL/GenBank/DDBJ databases">
        <authorList>
            <person name="Zhang R."/>
        </authorList>
    </citation>
    <scope>NUCLEOTIDE SEQUENCE [LARGE SCALE GENOMIC DNA]</scope>
    <source>
        <strain evidence="8 10">DSM 28986</strain>
    </source>
</reference>
<dbReference type="InterPro" id="IPR013786">
    <property type="entry name" value="AcylCoA_DH/ox_N"/>
</dbReference>
<reference evidence="7 9" key="1">
    <citation type="submission" date="2011-10" db="EMBL/GenBank/DDBJ databases">
        <title>Metabolic and evolutionary patterns in the extreme acidophile Ferroplasma acidiphilum.</title>
        <authorList>
            <person name="Golyshina O.V."/>
            <person name="Kozyavkin S.A."/>
            <person name="Tatusov R.L."/>
            <person name="Slesarev A.I."/>
            <person name="Golyshin P.N."/>
        </authorList>
    </citation>
    <scope>NUCLEOTIDE SEQUENCE [LARGE SCALE GENOMIC DNA]</scope>
    <source>
        <strain evidence="7">Berkeley</strain>
        <strain evidence="9">Y</strain>
    </source>
</reference>
<evidence type="ECO:0000313" key="9">
    <source>
        <dbReference type="Proteomes" id="UP000192050"/>
    </source>
</evidence>
<evidence type="ECO:0000259" key="6">
    <source>
        <dbReference type="Pfam" id="PF02771"/>
    </source>
</evidence>
<dbReference type="Proteomes" id="UP000192050">
    <property type="component" value="Chromosome"/>
</dbReference>
<protein>
    <submittedName>
        <fullName evidence="7">Acyl-CoA dehydrogenase, short-chain specific</fullName>
    </submittedName>
</protein>
<dbReference type="InterPro" id="IPR009075">
    <property type="entry name" value="AcylCo_DH/oxidase_C"/>
</dbReference>
<evidence type="ECO:0000256" key="2">
    <source>
        <dbReference type="ARBA" id="ARBA00009347"/>
    </source>
</evidence>
<evidence type="ECO:0000256" key="4">
    <source>
        <dbReference type="ARBA" id="ARBA00022827"/>
    </source>
</evidence>
<proteinExistence type="inferred from homology"/>
<dbReference type="EMBL" id="JABGBP010000014">
    <property type="protein sequence ID" value="NOL59325.1"/>
    <property type="molecule type" value="Genomic_DNA"/>
</dbReference>
<keyword evidence="9" id="KW-1185">Reference proteome</keyword>
<dbReference type="SUPFAM" id="SSF56645">
    <property type="entry name" value="Acyl-CoA dehydrogenase NM domain-like"/>
    <property type="match status" value="1"/>
</dbReference>
<dbReference type="AlphaFoldDB" id="A0A1V0N2V9"/>
<sequence length="328" mass="36263">MKEENNILKETVAEFCEKNLDEKKIENEGISKATTELLASQGFLGATIPAKYSGSELDNTSYEIILEEISKYSPSVAMKIFILNSLYYPSVKGTSAESTLTDAASGKLDVAVDVIGNGSDLKENSGKLSGTLKSILGTDAENIILFNGKTSMVSGKFKSAARDFMGFRGMKFGDVTLDNSITILDQKSRKDKIIEESYGPLSAIALGMISGALQKAIDYTSVRKAFGNYLKDFEPISFRLSRFRSIESVLRSALYGGVDPYYAFNLAMESMVEIARYSVNTHGGYGYFQDFGVEKFYRDSIVMKSIFYGNQELKKLAEHVYSEKINFV</sequence>
<dbReference type="Pfam" id="PF02771">
    <property type="entry name" value="Acyl-CoA_dh_N"/>
    <property type="match status" value="1"/>
</dbReference>
<evidence type="ECO:0000313" key="7">
    <source>
        <dbReference type="EMBL" id="ARD84429.1"/>
    </source>
</evidence>
<dbReference type="OrthoDB" id="275197at2157"/>
<evidence type="ECO:0000313" key="10">
    <source>
        <dbReference type="Proteomes" id="UP000546917"/>
    </source>
</evidence>
<dbReference type="PANTHER" id="PTHR43884">
    <property type="entry name" value="ACYL-COA DEHYDROGENASE"/>
    <property type="match status" value="1"/>
</dbReference>
<feature type="domain" description="Acyl-CoA dehydrogenase/oxidase N-terminal" evidence="6">
    <location>
        <begin position="3"/>
        <end position="88"/>
    </location>
</feature>
<dbReference type="GO" id="GO:0050660">
    <property type="term" value="F:flavin adenine dinucleotide binding"/>
    <property type="evidence" value="ECO:0007669"/>
    <property type="project" value="InterPro"/>
</dbReference>
<dbReference type="InterPro" id="IPR036250">
    <property type="entry name" value="AcylCo_DH-like_C"/>
</dbReference>
<feature type="domain" description="Acyl-CoA dehydrogenase/oxidase C-terminal" evidence="5">
    <location>
        <begin position="202"/>
        <end position="313"/>
    </location>
</feature>
<dbReference type="EMBL" id="CP015363">
    <property type="protein sequence ID" value="ARD84429.1"/>
    <property type="molecule type" value="Genomic_DNA"/>
</dbReference>
<comment type="similarity">
    <text evidence="2">Belongs to the acyl-CoA dehydrogenase family.</text>
</comment>
<dbReference type="GO" id="GO:0003995">
    <property type="term" value="F:acyl-CoA dehydrogenase activity"/>
    <property type="evidence" value="ECO:0007669"/>
    <property type="project" value="TreeGrafter"/>
</dbReference>
<accession>A0A1V0N2V9</accession>
<dbReference type="PANTHER" id="PTHR43884:SF12">
    <property type="entry name" value="ISOVALERYL-COA DEHYDROGENASE, MITOCHONDRIAL-RELATED"/>
    <property type="match status" value="1"/>
</dbReference>
<dbReference type="Gene3D" id="1.10.540.10">
    <property type="entry name" value="Acyl-CoA dehydrogenase/oxidase, N-terminal domain"/>
    <property type="match status" value="1"/>
</dbReference>
<dbReference type="STRING" id="74969.FAD_0515"/>